<evidence type="ECO:0000313" key="2">
    <source>
        <dbReference type="Proteomes" id="UP001500748"/>
    </source>
</evidence>
<proteinExistence type="predicted"/>
<protein>
    <submittedName>
        <fullName evidence="1">Uncharacterized protein</fullName>
    </submittedName>
</protein>
<sequence>MKANNTEGLTMFEINVLVQQGGRFVIFPNTISKIFKNFKRSNIYFVRPEENTFKYALKHCFLNLTVSWKTFPWGPVYVIKSLYYLIKGGKDYTQTILEHLNRNNPSYNPDIKFLKYN</sequence>
<evidence type="ECO:0000313" key="1">
    <source>
        <dbReference type="EMBL" id="GAA3771304.1"/>
    </source>
</evidence>
<dbReference type="RefSeq" id="WP_345145101.1">
    <property type="nucleotide sequence ID" value="NZ_BAABDU010000004.1"/>
</dbReference>
<comment type="caution">
    <text evidence="1">The sequence shown here is derived from an EMBL/GenBank/DDBJ whole genome shotgun (WGS) entry which is preliminary data.</text>
</comment>
<reference evidence="2" key="1">
    <citation type="journal article" date="2019" name="Int. J. Syst. Evol. Microbiol.">
        <title>The Global Catalogue of Microorganisms (GCM) 10K type strain sequencing project: providing services to taxonomists for standard genome sequencing and annotation.</title>
        <authorList>
            <consortium name="The Broad Institute Genomics Platform"/>
            <consortium name="The Broad Institute Genome Sequencing Center for Infectious Disease"/>
            <person name="Wu L."/>
            <person name="Ma J."/>
        </authorList>
    </citation>
    <scope>NUCLEOTIDE SEQUENCE [LARGE SCALE GENOMIC DNA]</scope>
    <source>
        <strain evidence="2">JCM 17337</strain>
    </source>
</reference>
<accession>A0ABP7GV58</accession>
<dbReference type="Proteomes" id="UP001500748">
    <property type="component" value="Unassembled WGS sequence"/>
</dbReference>
<keyword evidence="2" id="KW-1185">Reference proteome</keyword>
<dbReference type="EMBL" id="BAABDU010000004">
    <property type="protein sequence ID" value="GAA3771304.1"/>
    <property type="molecule type" value="Genomic_DNA"/>
</dbReference>
<organism evidence="1 2">
    <name type="scientific">Flavobacterium ginsengiterrae</name>
    <dbReference type="NCBI Taxonomy" id="871695"/>
    <lineage>
        <taxon>Bacteria</taxon>
        <taxon>Pseudomonadati</taxon>
        <taxon>Bacteroidota</taxon>
        <taxon>Flavobacteriia</taxon>
        <taxon>Flavobacteriales</taxon>
        <taxon>Flavobacteriaceae</taxon>
        <taxon>Flavobacterium</taxon>
    </lineage>
</organism>
<name>A0ABP7GV58_9FLAO</name>
<gene>
    <name evidence="1" type="ORF">GCM10022423_26680</name>
</gene>